<sequence length="161" mass="17493">MNGFSLRDPQVVGTLAAATLCLGGVAVYFALRKRPTAEEIERQRREFLVQTGRIIDGTLLDISELDANEVGRPVGMQLILYKYEIGGVAYECSQDVTALCDLVNLHECRLGFPCSVRYDTHKPENSIVIAETWSGLRGTASSAAARRVVPNPPQSSTAPLA</sequence>
<dbReference type="EMBL" id="CP060394">
    <property type="protein sequence ID" value="QNI31808.1"/>
    <property type="molecule type" value="Genomic_DNA"/>
</dbReference>
<name>A0A7G8BGY8_9BACT</name>
<reference evidence="2 3" key="1">
    <citation type="submission" date="2020-08" db="EMBL/GenBank/DDBJ databases">
        <title>Edaphobacter telluris sp. nov. and Acidobacterium dinghuensis sp. nov., two acidobacteria isolated from forest soil.</title>
        <authorList>
            <person name="Fu J."/>
            <person name="Qiu L."/>
        </authorList>
    </citation>
    <scope>NUCLEOTIDE SEQUENCE [LARGE SCALE GENOMIC DNA]</scope>
    <source>
        <strain evidence="2">4Y35</strain>
    </source>
</reference>
<gene>
    <name evidence="2" type="ORF">H7849_22685</name>
</gene>
<proteinExistence type="predicted"/>
<protein>
    <submittedName>
        <fullName evidence="2">Uncharacterized protein</fullName>
    </submittedName>
</protein>
<dbReference type="AlphaFoldDB" id="A0A7G8BGY8"/>
<dbReference type="KEGG" id="adin:H7849_22685"/>
<organism evidence="2 3">
    <name type="scientific">Alloacidobacterium dinghuense</name>
    <dbReference type="NCBI Taxonomy" id="2763107"/>
    <lineage>
        <taxon>Bacteria</taxon>
        <taxon>Pseudomonadati</taxon>
        <taxon>Acidobacteriota</taxon>
        <taxon>Terriglobia</taxon>
        <taxon>Terriglobales</taxon>
        <taxon>Acidobacteriaceae</taxon>
        <taxon>Alloacidobacterium</taxon>
    </lineage>
</organism>
<evidence type="ECO:0000256" key="1">
    <source>
        <dbReference type="SAM" id="Phobius"/>
    </source>
</evidence>
<keyword evidence="1" id="KW-0472">Membrane</keyword>
<accession>A0A7G8BGY8</accession>
<keyword evidence="1" id="KW-0812">Transmembrane</keyword>
<evidence type="ECO:0000313" key="2">
    <source>
        <dbReference type="EMBL" id="QNI31808.1"/>
    </source>
</evidence>
<dbReference type="Proteomes" id="UP000515312">
    <property type="component" value="Chromosome"/>
</dbReference>
<keyword evidence="3" id="KW-1185">Reference proteome</keyword>
<evidence type="ECO:0000313" key="3">
    <source>
        <dbReference type="Proteomes" id="UP000515312"/>
    </source>
</evidence>
<dbReference type="RefSeq" id="WP_186742748.1">
    <property type="nucleotide sequence ID" value="NZ_CP060394.1"/>
</dbReference>
<feature type="transmembrane region" description="Helical" evidence="1">
    <location>
        <begin position="12"/>
        <end position="31"/>
    </location>
</feature>
<keyword evidence="1" id="KW-1133">Transmembrane helix</keyword>